<name>A0A392RAK4_9FABA</name>
<feature type="region of interest" description="Disordered" evidence="1">
    <location>
        <begin position="12"/>
        <end position="52"/>
    </location>
</feature>
<protein>
    <submittedName>
        <fullName evidence="2">Uncharacterized protein</fullName>
    </submittedName>
</protein>
<evidence type="ECO:0000256" key="1">
    <source>
        <dbReference type="SAM" id="MobiDB-lite"/>
    </source>
</evidence>
<keyword evidence="3" id="KW-1185">Reference proteome</keyword>
<evidence type="ECO:0000313" key="3">
    <source>
        <dbReference type="Proteomes" id="UP000265520"/>
    </source>
</evidence>
<accession>A0A392RAK4</accession>
<proteinExistence type="predicted"/>
<evidence type="ECO:0000313" key="2">
    <source>
        <dbReference type="EMBL" id="MCI33611.1"/>
    </source>
</evidence>
<feature type="non-terminal residue" evidence="2">
    <location>
        <position position="1"/>
    </location>
</feature>
<dbReference type="AlphaFoldDB" id="A0A392RAK4"/>
<reference evidence="2 3" key="1">
    <citation type="journal article" date="2018" name="Front. Plant Sci.">
        <title>Red Clover (Trifolium pratense) and Zigzag Clover (T. medium) - A Picture of Genomic Similarities and Differences.</title>
        <authorList>
            <person name="Dluhosova J."/>
            <person name="Istvanek J."/>
            <person name="Nedelnik J."/>
            <person name="Repkova J."/>
        </authorList>
    </citation>
    <scope>NUCLEOTIDE SEQUENCE [LARGE SCALE GENOMIC DNA]</scope>
    <source>
        <strain evidence="3">cv. 10/8</strain>
        <tissue evidence="2">Leaf</tissue>
    </source>
</reference>
<organism evidence="2 3">
    <name type="scientific">Trifolium medium</name>
    <dbReference type="NCBI Taxonomy" id="97028"/>
    <lineage>
        <taxon>Eukaryota</taxon>
        <taxon>Viridiplantae</taxon>
        <taxon>Streptophyta</taxon>
        <taxon>Embryophyta</taxon>
        <taxon>Tracheophyta</taxon>
        <taxon>Spermatophyta</taxon>
        <taxon>Magnoliopsida</taxon>
        <taxon>eudicotyledons</taxon>
        <taxon>Gunneridae</taxon>
        <taxon>Pentapetalae</taxon>
        <taxon>rosids</taxon>
        <taxon>fabids</taxon>
        <taxon>Fabales</taxon>
        <taxon>Fabaceae</taxon>
        <taxon>Papilionoideae</taxon>
        <taxon>50 kb inversion clade</taxon>
        <taxon>NPAAA clade</taxon>
        <taxon>Hologalegina</taxon>
        <taxon>IRL clade</taxon>
        <taxon>Trifolieae</taxon>
        <taxon>Trifolium</taxon>
    </lineage>
</organism>
<feature type="compositionally biased region" description="Basic and acidic residues" evidence="1">
    <location>
        <begin position="12"/>
        <end position="28"/>
    </location>
</feature>
<comment type="caution">
    <text evidence="2">The sequence shown here is derived from an EMBL/GenBank/DDBJ whole genome shotgun (WGS) entry which is preliminary data.</text>
</comment>
<dbReference type="Proteomes" id="UP000265520">
    <property type="component" value="Unassembled WGS sequence"/>
</dbReference>
<dbReference type="EMBL" id="LXQA010205835">
    <property type="protein sequence ID" value="MCI33611.1"/>
    <property type="molecule type" value="Genomic_DNA"/>
</dbReference>
<sequence length="70" mass="8033">RDRSGLFCSRNLDDDGKAARRRGGEAVRQRCRGSETAATTRQRGGETAEGRKKKYQIWDETISLLLHQRR</sequence>